<accession>A0A6A6NQ03</accession>
<evidence type="ECO:0000313" key="1">
    <source>
        <dbReference type="EMBL" id="KAF2453597.1"/>
    </source>
</evidence>
<protein>
    <submittedName>
        <fullName evidence="1">Uncharacterized protein</fullName>
    </submittedName>
</protein>
<keyword evidence="2" id="KW-1185">Reference proteome</keyword>
<organism evidence="1 2">
    <name type="scientific">Lineolata rhizophorae</name>
    <dbReference type="NCBI Taxonomy" id="578093"/>
    <lineage>
        <taxon>Eukaryota</taxon>
        <taxon>Fungi</taxon>
        <taxon>Dikarya</taxon>
        <taxon>Ascomycota</taxon>
        <taxon>Pezizomycotina</taxon>
        <taxon>Dothideomycetes</taxon>
        <taxon>Dothideomycetes incertae sedis</taxon>
        <taxon>Lineolatales</taxon>
        <taxon>Lineolataceae</taxon>
        <taxon>Lineolata</taxon>
    </lineage>
</organism>
<dbReference type="EMBL" id="MU001696">
    <property type="protein sequence ID" value="KAF2453597.1"/>
    <property type="molecule type" value="Genomic_DNA"/>
</dbReference>
<gene>
    <name evidence="1" type="ORF">BDY21DRAFT_366877</name>
</gene>
<proteinExistence type="predicted"/>
<name>A0A6A6NQ03_9PEZI</name>
<evidence type="ECO:0000313" key="2">
    <source>
        <dbReference type="Proteomes" id="UP000799766"/>
    </source>
</evidence>
<reference evidence="1" key="1">
    <citation type="journal article" date="2020" name="Stud. Mycol.">
        <title>101 Dothideomycetes genomes: a test case for predicting lifestyles and emergence of pathogens.</title>
        <authorList>
            <person name="Haridas S."/>
            <person name="Albert R."/>
            <person name="Binder M."/>
            <person name="Bloem J."/>
            <person name="Labutti K."/>
            <person name="Salamov A."/>
            <person name="Andreopoulos B."/>
            <person name="Baker S."/>
            <person name="Barry K."/>
            <person name="Bills G."/>
            <person name="Bluhm B."/>
            <person name="Cannon C."/>
            <person name="Castanera R."/>
            <person name="Culley D."/>
            <person name="Daum C."/>
            <person name="Ezra D."/>
            <person name="Gonzalez J."/>
            <person name="Henrissat B."/>
            <person name="Kuo A."/>
            <person name="Liang C."/>
            <person name="Lipzen A."/>
            <person name="Lutzoni F."/>
            <person name="Magnuson J."/>
            <person name="Mondo S."/>
            <person name="Nolan M."/>
            <person name="Ohm R."/>
            <person name="Pangilinan J."/>
            <person name="Park H.-J."/>
            <person name="Ramirez L."/>
            <person name="Alfaro M."/>
            <person name="Sun H."/>
            <person name="Tritt A."/>
            <person name="Yoshinaga Y."/>
            <person name="Zwiers L.-H."/>
            <person name="Turgeon B."/>
            <person name="Goodwin S."/>
            <person name="Spatafora J."/>
            <person name="Crous P."/>
            <person name="Grigoriev I."/>
        </authorList>
    </citation>
    <scope>NUCLEOTIDE SEQUENCE</scope>
    <source>
        <strain evidence="1">ATCC 16933</strain>
    </source>
</reference>
<dbReference type="AlphaFoldDB" id="A0A6A6NQ03"/>
<dbReference type="Proteomes" id="UP000799766">
    <property type="component" value="Unassembled WGS sequence"/>
</dbReference>
<sequence length="117" mass="12322">MTAAAEARCATRCASAAAAWAVIGRPERKGGDVFSFARGGRLRSGERGRRVVGEGLSAWGWEEGASRLRGERAETAPRSPRTRAEITRCVAGTEGKGVVAAELQWSVDVQTMLSGCG</sequence>